<sequence>MNFIDGQFRHKYTAGSMDRRRCGPRPAPAARVFGRNVFM</sequence>
<gene>
    <name evidence="1" type="ORF">L544_3890</name>
</gene>
<name>A0ABR4QWY8_9BORD</name>
<evidence type="ECO:0000313" key="1">
    <source>
        <dbReference type="EMBL" id="KCB22258.1"/>
    </source>
</evidence>
<dbReference type="Proteomes" id="UP000025748">
    <property type="component" value="Unassembled WGS sequence"/>
</dbReference>
<protein>
    <submittedName>
        <fullName evidence="1">Uncharacterized protein</fullName>
    </submittedName>
</protein>
<accession>A0ABR4QWY8</accession>
<dbReference type="EMBL" id="JHEM01000024">
    <property type="protein sequence ID" value="KCB22258.1"/>
    <property type="molecule type" value="Genomic_DNA"/>
</dbReference>
<organism evidence="1 2">
    <name type="scientific">Bordetella hinzii OH87 BAL007II</name>
    <dbReference type="NCBI Taxonomy" id="1331262"/>
    <lineage>
        <taxon>Bacteria</taxon>
        <taxon>Pseudomonadati</taxon>
        <taxon>Pseudomonadota</taxon>
        <taxon>Betaproteobacteria</taxon>
        <taxon>Burkholderiales</taxon>
        <taxon>Alcaligenaceae</taxon>
        <taxon>Bordetella</taxon>
    </lineage>
</organism>
<comment type="caution">
    <text evidence="1">The sequence shown here is derived from an EMBL/GenBank/DDBJ whole genome shotgun (WGS) entry which is preliminary data.</text>
</comment>
<evidence type="ECO:0000313" key="2">
    <source>
        <dbReference type="Proteomes" id="UP000025748"/>
    </source>
</evidence>
<proteinExistence type="predicted"/>
<reference evidence="1 2" key="1">
    <citation type="submission" date="2014-03" db="EMBL/GenBank/DDBJ databases">
        <title>Genome sequence of Bordetella hinzii.</title>
        <authorList>
            <person name="Register K."/>
            <person name="Harvill E."/>
            <person name="Goodfield L.L."/>
            <person name="Ivanov Y.V."/>
            <person name="Meyer J.A."/>
            <person name="Muse S.J."/>
            <person name="Jacobs N."/>
            <person name="Bendor L."/>
            <person name="Smallridge W.E."/>
            <person name="Brinkac L.M."/>
            <person name="Sanka R."/>
            <person name="Kim M."/>
            <person name="Losada L."/>
        </authorList>
    </citation>
    <scope>NUCLEOTIDE SEQUENCE [LARGE SCALE GENOMIC DNA]</scope>
    <source>
        <strain evidence="1 2">OH87 BAL007II</strain>
    </source>
</reference>
<keyword evidence="2" id="KW-1185">Reference proteome</keyword>